<dbReference type="CDD" id="cd10455">
    <property type="entry name" value="GIY-YIG_SLX1"/>
    <property type="match status" value="1"/>
</dbReference>
<reference evidence="11" key="1">
    <citation type="submission" date="2022-08" db="EMBL/GenBank/DDBJ databases">
        <authorList>
            <person name="Gutierrez-Valencia J."/>
        </authorList>
    </citation>
    <scope>NUCLEOTIDE SEQUENCE</scope>
</reference>
<evidence type="ECO:0000256" key="2">
    <source>
        <dbReference type="ARBA" id="ARBA00022759"/>
    </source>
</evidence>
<dbReference type="GO" id="GO:0008821">
    <property type="term" value="F:crossover junction DNA endonuclease activity"/>
    <property type="evidence" value="ECO:0007669"/>
    <property type="project" value="TreeGrafter"/>
</dbReference>
<comment type="cofactor">
    <cofactor evidence="8">
        <name>a divalent metal cation</name>
        <dbReference type="ChEBI" id="CHEBI:60240"/>
    </cofactor>
</comment>
<name>A0AAV0N843_9ROSI</name>
<dbReference type="GO" id="GO:0017108">
    <property type="term" value="F:5'-flap endonuclease activity"/>
    <property type="evidence" value="ECO:0007669"/>
    <property type="project" value="InterPro"/>
</dbReference>
<proteinExistence type="inferred from homology"/>
<dbReference type="EC" id="3.1.-.-" evidence="8"/>
<dbReference type="InterPro" id="IPR050381">
    <property type="entry name" value="SLX1_endonuclease"/>
</dbReference>
<evidence type="ECO:0000313" key="11">
    <source>
        <dbReference type="EMBL" id="CAI0454648.1"/>
    </source>
</evidence>
<accession>A0AAV0N843</accession>
<dbReference type="Proteomes" id="UP001154282">
    <property type="component" value="Unassembled WGS sequence"/>
</dbReference>
<evidence type="ECO:0000256" key="3">
    <source>
        <dbReference type="ARBA" id="ARBA00022763"/>
    </source>
</evidence>
<keyword evidence="7 8" id="KW-0539">Nucleus</keyword>
<dbReference type="InterPro" id="IPR000305">
    <property type="entry name" value="GIY-YIG_endonuc"/>
</dbReference>
<dbReference type="PROSITE" id="PS50164">
    <property type="entry name" value="GIY_YIG"/>
    <property type="match status" value="1"/>
</dbReference>
<feature type="compositionally biased region" description="Low complexity" evidence="9">
    <location>
        <begin position="1"/>
        <end position="10"/>
    </location>
</feature>
<dbReference type="EMBL" id="CAMGYJ010000008">
    <property type="protein sequence ID" value="CAI0454648.1"/>
    <property type="molecule type" value="Genomic_DNA"/>
</dbReference>
<dbReference type="Pfam" id="PF01541">
    <property type="entry name" value="GIY-YIG"/>
    <property type="match status" value="1"/>
</dbReference>
<feature type="region of interest" description="Disordered" evidence="9">
    <location>
        <begin position="243"/>
        <end position="283"/>
    </location>
</feature>
<comment type="subcellular location">
    <subcellularLocation>
        <location evidence="8">Nucleus</location>
    </subcellularLocation>
</comment>
<evidence type="ECO:0000256" key="5">
    <source>
        <dbReference type="ARBA" id="ARBA00023172"/>
    </source>
</evidence>
<feature type="region of interest" description="Disordered" evidence="9">
    <location>
        <begin position="1"/>
        <end position="45"/>
    </location>
</feature>
<comment type="similarity">
    <text evidence="8">Belongs to the SLX1 family.</text>
</comment>
<evidence type="ECO:0000256" key="7">
    <source>
        <dbReference type="ARBA" id="ARBA00023242"/>
    </source>
</evidence>
<evidence type="ECO:0000313" key="12">
    <source>
        <dbReference type="Proteomes" id="UP001154282"/>
    </source>
</evidence>
<dbReference type="PANTHER" id="PTHR20208:SF10">
    <property type="entry name" value="STRUCTURE-SPECIFIC ENDONUCLEASE SUBUNIT SLX1"/>
    <property type="match status" value="1"/>
</dbReference>
<evidence type="ECO:0000256" key="1">
    <source>
        <dbReference type="ARBA" id="ARBA00022722"/>
    </source>
</evidence>
<evidence type="ECO:0000259" key="10">
    <source>
        <dbReference type="PROSITE" id="PS50164"/>
    </source>
</evidence>
<dbReference type="InterPro" id="IPR035901">
    <property type="entry name" value="GIY-YIG_endonuc_sf"/>
</dbReference>
<protein>
    <recommendedName>
        <fullName evidence="8">Structure-specific endonuclease subunit SLX1 homolog</fullName>
        <ecNumber evidence="8">3.1.-.-</ecNumber>
    </recommendedName>
</protein>
<dbReference type="FunFam" id="3.40.1440.10:FF:000005">
    <property type="entry name" value="Structure-specific endonuclease subunit SLX1 homolog"/>
    <property type="match status" value="1"/>
</dbReference>
<sequence>MAPRKSSNSKSKWKRKPRQTETQIPAPHQVEEAEEVDGTGNIEEDDNGGNRFYACYLLTSLSPRSKNFTYIGFTVNPRRRIRQHNGEIKCGAFRTKGKRPLAMVFCIYGFPTQVSALQFEWAWQHPRESKAVREAALSFKSFSGVANNIKLAYTMLGLPPWQRLNLTVNYFSTKYENCSPGLPSLPQHMKVQVCPMDDLPCYTGTFDDGLLDDGEDGGENRFGDDNAWENGSDLSGIAEENVVEREEGGKGQSSFGGKERLGNGEDDEESDARSDMCGNEVESSTVDAVAHHIAVDYAGSIDIGHKENWGWYDEEPDWRHTSFSPDSELDHHMDTSNFESIPGRRIAPVLRDMGDGNVLVVIDDGSDSKLGSIKRKESTSSAAVAGGNAAAAIRSCGRQIEVIDLLSPSPECTMWPFSKRSRFSGAVSPKIIDLT</sequence>
<dbReference type="Gene3D" id="3.40.1440.10">
    <property type="entry name" value="GIY-YIG endonuclease"/>
    <property type="match status" value="1"/>
</dbReference>
<keyword evidence="12" id="KW-1185">Reference proteome</keyword>
<keyword evidence="1 8" id="KW-0540">Nuclease</keyword>
<feature type="domain" description="GIY-YIG" evidence="10">
    <location>
        <begin position="51"/>
        <end position="133"/>
    </location>
</feature>
<comment type="caution">
    <text evidence="8">Lacks conserved residue(s) required for the propagation of feature annotation.</text>
</comment>
<keyword evidence="2 8" id="KW-0255">Endonuclease</keyword>
<feature type="region of interest" description="Disordered" evidence="9">
    <location>
        <begin position="210"/>
        <end position="231"/>
    </location>
</feature>
<dbReference type="GO" id="GO:0033557">
    <property type="term" value="C:Slx1-Slx4 complex"/>
    <property type="evidence" value="ECO:0007669"/>
    <property type="project" value="UniProtKB-UniRule"/>
</dbReference>
<evidence type="ECO:0000256" key="8">
    <source>
        <dbReference type="HAMAP-Rule" id="MF_03100"/>
    </source>
</evidence>
<evidence type="ECO:0000256" key="6">
    <source>
        <dbReference type="ARBA" id="ARBA00023204"/>
    </source>
</evidence>
<feature type="compositionally biased region" description="Acidic residues" evidence="9">
    <location>
        <begin position="32"/>
        <end position="45"/>
    </location>
</feature>
<gene>
    <name evidence="11" type="ORF">LITE_LOCUS32056</name>
</gene>
<dbReference type="PANTHER" id="PTHR20208">
    <property type="entry name" value="STRUCTURE-SPECIFIC ENDONUCLEASE SUBUNIT SLX1"/>
    <property type="match status" value="1"/>
</dbReference>
<keyword evidence="6 8" id="KW-0234">DNA repair</keyword>
<keyword evidence="3 8" id="KW-0227">DNA damage</keyword>
<organism evidence="11 12">
    <name type="scientific">Linum tenue</name>
    <dbReference type="NCBI Taxonomy" id="586396"/>
    <lineage>
        <taxon>Eukaryota</taxon>
        <taxon>Viridiplantae</taxon>
        <taxon>Streptophyta</taxon>
        <taxon>Embryophyta</taxon>
        <taxon>Tracheophyta</taxon>
        <taxon>Spermatophyta</taxon>
        <taxon>Magnoliopsida</taxon>
        <taxon>eudicotyledons</taxon>
        <taxon>Gunneridae</taxon>
        <taxon>Pentapetalae</taxon>
        <taxon>rosids</taxon>
        <taxon>fabids</taxon>
        <taxon>Malpighiales</taxon>
        <taxon>Linaceae</taxon>
        <taxon>Linum</taxon>
    </lineage>
</organism>
<evidence type="ECO:0000256" key="4">
    <source>
        <dbReference type="ARBA" id="ARBA00022801"/>
    </source>
</evidence>
<keyword evidence="5 8" id="KW-0233">DNA recombination</keyword>
<dbReference type="GO" id="GO:0000724">
    <property type="term" value="P:double-strand break repair via homologous recombination"/>
    <property type="evidence" value="ECO:0007669"/>
    <property type="project" value="TreeGrafter"/>
</dbReference>
<comment type="caution">
    <text evidence="11">The sequence shown here is derived from an EMBL/GenBank/DDBJ whole genome shotgun (WGS) entry which is preliminary data.</text>
</comment>
<comment type="subunit">
    <text evidence="8">Forms a heterodimer with a member of the SLX4 family.</text>
</comment>
<comment type="function">
    <text evidence="8">Catalytic subunit of a heterodimeric structure-specific endonuclease that resolves DNA secondary structures generated during DNA repair and recombination. Has endonuclease activity towards branched DNA substrates, introducing single-strand cuts in duplex DNA close to junctions with ss-DNA.</text>
</comment>
<evidence type="ECO:0000256" key="9">
    <source>
        <dbReference type="SAM" id="MobiDB-lite"/>
    </source>
</evidence>
<dbReference type="HAMAP" id="MF_03100">
    <property type="entry name" value="Endonuc_su_Slx1"/>
    <property type="match status" value="1"/>
</dbReference>
<dbReference type="AlphaFoldDB" id="A0AAV0N843"/>
<dbReference type="InterPro" id="IPR027520">
    <property type="entry name" value="Slx1"/>
</dbReference>
<keyword evidence="4 8" id="KW-0378">Hydrolase</keyword>